<comment type="caution">
    <text evidence="2">The sequence shown here is derived from an EMBL/GenBank/DDBJ whole genome shotgun (WGS) entry which is preliminary data.</text>
</comment>
<proteinExistence type="predicted"/>
<sequence length="89" mass="10323">MQNSLAGWRTTRRPTFEKELHMCHSKRRAWAESAAYDGSTISLDSERRTRRHFPFWALWLIWPLAIAFKALLPAYAAVGRELTGYLGNN</sequence>
<dbReference type="AlphaFoldDB" id="A0A0N8PR96"/>
<reference evidence="2 3" key="1">
    <citation type="submission" date="2015-09" db="EMBL/GenBank/DDBJ databases">
        <title>Draft genome sequence of Kouleothrix aurantiaca JCM 19913.</title>
        <authorList>
            <person name="Hemp J."/>
        </authorList>
    </citation>
    <scope>NUCLEOTIDE SEQUENCE [LARGE SCALE GENOMIC DNA]</scope>
    <source>
        <strain evidence="2 3">COM-B</strain>
    </source>
</reference>
<protein>
    <submittedName>
        <fullName evidence="2">Uncharacterized protein</fullName>
    </submittedName>
</protein>
<evidence type="ECO:0000313" key="2">
    <source>
        <dbReference type="EMBL" id="KPV49309.1"/>
    </source>
</evidence>
<dbReference type="Proteomes" id="UP000050509">
    <property type="component" value="Unassembled WGS sequence"/>
</dbReference>
<keyword evidence="1" id="KW-0472">Membrane</keyword>
<keyword evidence="3" id="KW-1185">Reference proteome</keyword>
<gene>
    <name evidence="2" type="ORF">SE17_33385</name>
</gene>
<keyword evidence="1" id="KW-1133">Transmembrane helix</keyword>
<feature type="transmembrane region" description="Helical" evidence="1">
    <location>
        <begin position="55"/>
        <end position="78"/>
    </location>
</feature>
<evidence type="ECO:0000313" key="3">
    <source>
        <dbReference type="Proteomes" id="UP000050509"/>
    </source>
</evidence>
<accession>A0A0N8PR96</accession>
<evidence type="ECO:0000256" key="1">
    <source>
        <dbReference type="SAM" id="Phobius"/>
    </source>
</evidence>
<dbReference type="EMBL" id="LJCR01002054">
    <property type="protein sequence ID" value="KPV49309.1"/>
    <property type="molecule type" value="Genomic_DNA"/>
</dbReference>
<name>A0A0N8PR96_9CHLR</name>
<keyword evidence="1" id="KW-0812">Transmembrane</keyword>
<organism evidence="2 3">
    <name type="scientific">Kouleothrix aurantiaca</name>
    <dbReference type="NCBI Taxonomy" id="186479"/>
    <lineage>
        <taxon>Bacteria</taxon>
        <taxon>Bacillati</taxon>
        <taxon>Chloroflexota</taxon>
        <taxon>Chloroflexia</taxon>
        <taxon>Chloroflexales</taxon>
        <taxon>Roseiflexineae</taxon>
        <taxon>Roseiflexaceae</taxon>
        <taxon>Kouleothrix</taxon>
    </lineage>
</organism>
<feature type="non-terminal residue" evidence="2">
    <location>
        <position position="89"/>
    </location>
</feature>